<organism evidence="4 5">
    <name type="scientific">Periplaneta americana</name>
    <name type="common">American cockroach</name>
    <name type="synonym">Blatta americana</name>
    <dbReference type="NCBI Taxonomy" id="6978"/>
    <lineage>
        <taxon>Eukaryota</taxon>
        <taxon>Metazoa</taxon>
        <taxon>Ecdysozoa</taxon>
        <taxon>Arthropoda</taxon>
        <taxon>Hexapoda</taxon>
        <taxon>Insecta</taxon>
        <taxon>Pterygota</taxon>
        <taxon>Neoptera</taxon>
        <taxon>Polyneoptera</taxon>
        <taxon>Dictyoptera</taxon>
        <taxon>Blattodea</taxon>
        <taxon>Blattoidea</taxon>
        <taxon>Blattidae</taxon>
        <taxon>Blattinae</taxon>
        <taxon>Periplaneta</taxon>
    </lineage>
</organism>
<dbReference type="Pfam" id="PF13855">
    <property type="entry name" value="LRR_8"/>
    <property type="match status" value="4"/>
</dbReference>
<dbReference type="PANTHER" id="PTHR24366">
    <property type="entry name" value="IG(IMMUNOGLOBULIN) AND LRR(LEUCINE RICH REPEAT) DOMAINS"/>
    <property type="match status" value="1"/>
</dbReference>
<proteinExistence type="predicted"/>
<feature type="signal peptide" evidence="3">
    <location>
        <begin position="1"/>
        <end position="35"/>
    </location>
</feature>
<keyword evidence="5" id="KW-1185">Reference proteome</keyword>
<feature type="chain" id="PRO_5047092125" description="Insulin-like growth factor-binding protein complex acid labile subunit" evidence="3">
    <location>
        <begin position="36"/>
        <end position="639"/>
    </location>
</feature>
<keyword evidence="1" id="KW-0433">Leucine-rich repeat</keyword>
<evidence type="ECO:0000256" key="1">
    <source>
        <dbReference type="ARBA" id="ARBA00022614"/>
    </source>
</evidence>
<dbReference type="InterPro" id="IPR001611">
    <property type="entry name" value="Leu-rich_rpt"/>
</dbReference>
<dbReference type="PROSITE" id="PS51450">
    <property type="entry name" value="LRR"/>
    <property type="match status" value="7"/>
</dbReference>
<gene>
    <name evidence="4" type="ORF">ANN_04698</name>
</gene>
<protein>
    <recommendedName>
        <fullName evidence="6">Insulin-like growth factor-binding protein complex acid labile subunit</fullName>
    </recommendedName>
</protein>
<dbReference type="SUPFAM" id="SSF52058">
    <property type="entry name" value="L domain-like"/>
    <property type="match status" value="2"/>
</dbReference>
<reference evidence="4 5" key="1">
    <citation type="journal article" date="2022" name="Allergy">
        <title>Genome assembly and annotation of Periplaneta americana reveal a comprehensive cockroach allergen profile.</title>
        <authorList>
            <person name="Wang L."/>
            <person name="Xiong Q."/>
            <person name="Saelim N."/>
            <person name="Wang L."/>
            <person name="Nong W."/>
            <person name="Wan A.T."/>
            <person name="Shi M."/>
            <person name="Liu X."/>
            <person name="Cao Q."/>
            <person name="Hui J.H.L."/>
            <person name="Sookrung N."/>
            <person name="Leung T.F."/>
            <person name="Tungtrongchitr A."/>
            <person name="Tsui S.K.W."/>
        </authorList>
    </citation>
    <scope>NUCLEOTIDE SEQUENCE [LARGE SCALE GENOMIC DNA]</scope>
    <source>
        <strain evidence="4">PWHHKU_190912</strain>
    </source>
</reference>
<dbReference type="SMART" id="SM00365">
    <property type="entry name" value="LRR_SD22"/>
    <property type="match status" value="9"/>
</dbReference>
<evidence type="ECO:0000256" key="2">
    <source>
        <dbReference type="ARBA" id="ARBA00022737"/>
    </source>
</evidence>
<dbReference type="PRINTS" id="PR00019">
    <property type="entry name" value="LEURICHRPT"/>
</dbReference>
<name>A0ABQ8T9X4_PERAM</name>
<dbReference type="InterPro" id="IPR032675">
    <property type="entry name" value="LRR_dom_sf"/>
</dbReference>
<evidence type="ECO:0008006" key="6">
    <source>
        <dbReference type="Google" id="ProtNLM"/>
    </source>
</evidence>
<evidence type="ECO:0000256" key="3">
    <source>
        <dbReference type="SAM" id="SignalP"/>
    </source>
</evidence>
<evidence type="ECO:0000313" key="4">
    <source>
        <dbReference type="EMBL" id="KAJ4443048.1"/>
    </source>
</evidence>
<evidence type="ECO:0000313" key="5">
    <source>
        <dbReference type="Proteomes" id="UP001148838"/>
    </source>
</evidence>
<dbReference type="SMART" id="SM00369">
    <property type="entry name" value="LRR_TYP"/>
    <property type="match status" value="18"/>
</dbReference>
<accession>A0ABQ8T9X4</accession>
<dbReference type="EMBL" id="JAJSOF020000013">
    <property type="protein sequence ID" value="KAJ4443048.1"/>
    <property type="molecule type" value="Genomic_DNA"/>
</dbReference>
<dbReference type="PANTHER" id="PTHR24366:SF170">
    <property type="entry name" value="RE50361P"/>
    <property type="match status" value="1"/>
</dbReference>
<dbReference type="Gene3D" id="3.80.10.10">
    <property type="entry name" value="Ribonuclease Inhibitor"/>
    <property type="match status" value="5"/>
</dbReference>
<dbReference type="SMART" id="SM00368">
    <property type="entry name" value="LRR_RI"/>
    <property type="match status" value="5"/>
</dbReference>
<keyword evidence="3" id="KW-0732">Signal</keyword>
<dbReference type="InterPro" id="IPR003591">
    <property type="entry name" value="Leu-rich_rpt_typical-subtyp"/>
</dbReference>
<dbReference type="SMART" id="SM00364">
    <property type="entry name" value="LRR_BAC"/>
    <property type="match status" value="9"/>
</dbReference>
<sequence>MARACVQIVVGRKTVRVIMLNSVVWLLAAILCSRAAISQDRCDICRCQMSQNVLTLNCSDTDKNGVGELRQPDLASFQHFKYTNLIAEFERNEVTLLPVLSLVNVSELSLADNSLAVLGAGSFKRLVILKTMRLCRNHLHSLHGKAFQGLRKLELLDLSHNQLGRLDATVFSELKSLRILSLSHNRFHNLDGKLFANTALQSLDISFNVLQRVEKSVLEGLEHLRSLNLAHNNLTVVGNFIVAGLVSLTNLDISFNNISKLEPMTIESLKSLQNLSLSHNMLTDLPQFPVGLVSLSLGDNLLKDLGASVGKLKALKELRVEGNMLEDIQVIAKKLENMKSLELLDLSRNKLRRVHAAAFAKLKFLLTLSLAHNLIENLDGNTFANIALQSLDLSFNALERVEGNVLEGLRGLRSLNLAHNNLTVVDNFLLADLGSLTDLNLSSNKIARLEPSALANLVSLQSLSLSRNLLAEVPEFPARLVSLSLGGNLFKSIGTSVNNLMNLRELHLEDNQLKDLNVNFKHLEFYVILQLMNVSHNLLATISLRNLPELEVLDVSGNQLNEVPADVTGAVLPALRWLSLDYNPIRQVSFPKPSGGADAEEREGERFLYLTFVSISHMDELTELDAGAFAGTVLSFAWG</sequence>
<dbReference type="Proteomes" id="UP001148838">
    <property type="component" value="Unassembled WGS sequence"/>
</dbReference>
<keyword evidence="2" id="KW-0677">Repeat</keyword>
<comment type="caution">
    <text evidence="4">The sequence shown here is derived from an EMBL/GenBank/DDBJ whole genome shotgun (WGS) entry which is preliminary data.</text>
</comment>